<accession>A0A197JBC8</accession>
<feature type="region of interest" description="Disordered" evidence="3">
    <location>
        <begin position="383"/>
        <end position="515"/>
    </location>
</feature>
<feature type="compositionally biased region" description="Low complexity" evidence="3">
    <location>
        <begin position="439"/>
        <end position="459"/>
    </location>
</feature>
<dbReference type="AlphaFoldDB" id="A0A197JBC8"/>
<dbReference type="PANTHER" id="PTHR46093:SF18">
    <property type="entry name" value="FIBRONECTIN TYPE-III DOMAIN-CONTAINING PROTEIN"/>
    <property type="match status" value="1"/>
</dbReference>
<keyword evidence="2" id="KW-0677">Repeat</keyword>
<keyword evidence="6" id="KW-1185">Reference proteome</keyword>
<dbReference type="Gene3D" id="2.120.10.80">
    <property type="entry name" value="Kelch-type beta propeller"/>
    <property type="match status" value="2"/>
</dbReference>
<keyword evidence="4" id="KW-0732">Signal</keyword>
<feature type="compositionally biased region" description="Polar residues" evidence="3">
    <location>
        <begin position="499"/>
        <end position="515"/>
    </location>
</feature>
<dbReference type="Proteomes" id="UP000078512">
    <property type="component" value="Unassembled WGS sequence"/>
</dbReference>
<name>A0A197JBC8_9FUNG</name>
<feature type="compositionally biased region" description="Polar residues" evidence="3">
    <location>
        <begin position="401"/>
        <end position="432"/>
    </location>
</feature>
<feature type="compositionally biased region" description="Low complexity" evidence="3">
    <location>
        <begin position="472"/>
        <end position="487"/>
    </location>
</feature>
<dbReference type="EMBL" id="KV442168">
    <property type="protein sequence ID" value="OAQ22417.1"/>
    <property type="molecule type" value="Genomic_DNA"/>
</dbReference>
<dbReference type="InterPro" id="IPR015915">
    <property type="entry name" value="Kelch-typ_b-propeller"/>
</dbReference>
<evidence type="ECO:0000256" key="1">
    <source>
        <dbReference type="ARBA" id="ARBA00022441"/>
    </source>
</evidence>
<dbReference type="OrthoDB" id="432528at2759"/>
<evidence type="ECO:0000313" key="6">
    <source>
        <dbReference type="Proteomes" id="UP000078512"/>
    </source>
</evidence>
<dbReference type="SUPFAM" id="SSF50965">
    <property type="entry name" value="Galactose oxidase, central domain"/>
    <property type="match status" value="2"/>
</dbReference>
<feature type="chain" id="PRO_5008275775" description="Galactose oxidase" evidence="4">
    <location>
        <begin position="22"/>
        <end position="537"/>
    </location>
</feature>
<keyword evidence="1" id="KW-0880">Kelch repeat</keyword>
<evidence type="ECO:0008006" key="7">
    <source>
        <dbReference type="Google" id="ProtNLM"/>
    </source>
</evidence>
<protein>
    <recommendedName>
        <fullName evidence="7">Galactose oxidase</fullName>
    </recommendedName>
</protein>
<evidence type="ECO:0000313" key="5">
    <source>
        <dbReference type="EMBL" id="OAQ22417.1"/>
    </source>
</evidence>
<organism evidence="5 6">
    <name type="scientific">Linnemannia elongata AG-77</name>
    <dbReference type="NCBI Taxonomy" id="1314771"/>
    <lineage>
        <taxon>Eukaryota</taxon>
        <taxon>Fungi</taxon>
        <taxon>Fungi incertae sedis</taxon>
        <taxon>Mucoromycota</taxon>
        <taxon>Mortierellomycotina</taxon>
        <taxon>Mortierellomycetes</taxon>
        <taxon>Mortierellales</taxon>
        <taxon>Mortierellaceae</taxon>
        <taxon>Linnemannia</taxon>
    </lineage>
</organism>
<feature type="signal peptide" evidence="4">
    <location>
        <begin position="1"/>
        <end position="21"/>
    </location>
</feature>
<proteinExistence type="predicted"/>
<evidence type="ECO:0000256" key="4">
    <source>
        <dbReference type="SAM" id="SignalP"/>
    </source>
</evidence>
<sequence>MKLSSQLCTLALCSLLWSISAETSPKPAYFAAYVTVEEKTLYIQGGSNTSTTNIAYDQFYSLDLTQSWNTSNPPWSELPTVSPVPAKLKTWGHSISLSRNQKTLTFWNLNDTISYAVSFHLDTNSWEELPALPWLTERSGDYGLHTAVTDPRTDQVYIPGGAGKGMLVYSPISKSSTVLEMERSAKNDTFWSAYSFVWSDARQSFLYSGGADDLKAYSLGAESSYFYEYRPGSLSPWPTLGSSGTVPPPLVGSCMVPAYNGAKMLVFGGYGVQVGIDTMYIPDAVYVLDVPTMTWSLGGKYQPRMGMVCSVSGDYFIVWGGMGLSQPRRSSVPVDGTPIIYNIKTAQWTTQFIATDNSNKNAAIIGGSGGAVDIDEEPLEKAYSRDFQPRSARAITPPPTFQRSQPVRITSPNTSHSNSPQYVYAQGPQQVSMDPPSWPTSTSPSQRVRSVSSSRSTSTLVATPTIPASPRYPSYQQQHRSPQQQQSFNLSPPARRITRNPQGRNTPEPTSDSNHKIQYQINALHAEASRLQAMLDS</sequence>
<evidence type="ECO:0000256" key="2">
    <source>
        <dbReference type="ARBA" id="ARBA00022737"/>
    </source>
</evidence>
<evidence type="ECO:0000256" key="3">
    <source>
        <dbReference type="SAM" id="MobiDB-lite"/>
    </source>
</evidence>
<reference evidence="5 6" key="1">
    <citation type="submission" date="2016-05" db="EMBL/GenBank/DDBJ databases">
        <title>Genome sequencing reveals origins of a unique bacterial endosymbiosis in the earliest lineages of terrestrial Fungi.</title>
        <authorList>
            <consortium name="DOE Joint Genome Institute"/>
            <person name="Uehling J."/>
            <person name="Gryganskyi A."/>
            <person name="Hameed K."/>
            <person name="Tschaplinski T."/>
            <person name="Misztal P."/>
            <person name="Wu S."/>
            <person name="Desiro A."/>
            <person name="Vande Pol N."/>
            <person name="Du Z.-Y."/>
            <person name="Zienkiewicz A."/>
            <person name="Zienkiewicz K."/>
            <person name="Morin E."/>
            <person name="Tisserant E."/>
            <person name="Splivallo R."/>
            <person name="Hainaut M."/>
            <person name="Henrissat B."/>
            <person name="Ohm R."/>
            <person name="Kuo A."/>
            <person name="Yan J."/>
            <person name="Lipzen A."/>
            <person name="Nolan M."/>
            <person name="Labutti K."/>
            <person name="Barry K."/>
            <person name="Goldstein A."/>
            <person name="Labbe J."/>
            <person name="Schadt C."/>
            <person name="Tuskan G."/>
            <person name="Grigoriev I."/>
            <person name="Martin F."/>
            <person name="Vilgalys R."/>
            <person name="Bonito G."/>
        </authorList>
    </citation>
    <scope>NUCLEOTIDE SEQUENCE [LARGE SCALE GENOMIC DNA]</scope>
    <source>
        <strain evidence="5 6">AG-77</strain>
    </source>
</reference>
<gene>
    <name evidence="5" type="ORF">K457DRAFT_26092</name>
</gene>
<dbReference type="InterPro" id="IPR011043">
    <property type="entry name" value="Gal_Oxase/kelch_b-propeller"/>
</dbReference>
<dbReference type="PANTHER" id="PTHR46093">
    <property type="entry name" value="ACYL-COA-BINDING DOMAIN-CONTAINING PROTEIN 5"/>
    <property type="match status" value="1"/>
</dbReference>